<name>A0A453LPQ9_AEGTS</name>
<dbReference type="AlphaFoldDB" id="A0A453LPQ9"/>
<protein>
    <submittedName>
        <fullName evidence="1">Uncharacterized protein</fullName>
    </submittedName>
</protein>
<dbReference type="EnsemblPlants" id="AET5Gv20870700.9">
    <property type="protein sequence ID" value="AET5Gv20870700.9"/>
    <property type="gene ID" value="AET5Gv20870700"/>
</dbReference>
<proteinExistence type="predicted"/>
<sequence length="33" mass="3587">MHRHSNQDVLTELSDEVKSNMLKSVASLAVCSG</sequence>
<accession>A0A453LPQ9</accession>
<organism evidence="1 2">
    <name type="scientific">Aegilops tauschii subsp. strangulata</name>
    <name type="common">Goatgrass</name>
    <dbReference type="NCBI Taxonomy" id="200361"/>
    <lineage>
        <taxon>Eukaryota</taxon>
        <taxon>Viridiplantae</taxon>
        <taxon>Streptophyta</taxon>
        <taxon>Embryophyta</taxon>
        <taxon>Tracheophyta</taxon>
        <taxon>Spermatophyta</taxon>
        <taxon>Magnoliopsida</taxon>
        <taxon>Liliopsida</taxon>
        <taxon>Poales</taxon>
        <taxon>Poaceae</taxon>
        <taxon>BOP clade</taxon>
        <taxon>Pooideae</taxon>
        <taxon>Triticodae</taxon>
        <taxon>Triticeae</taxon>
        <taxon>Triticinae</taxon>
        <taxon>Aegilops</taxon>
    </lineage>
</organism>
<evidence type="ECO:0000313" key="2">
    <source>
        <dbReference type="Proteomes" id="UP000015105"/>
    </source>
</evidence>
<evidence type="ECO:0000313" key="1">
    <source>
        <dbReference type="EnsemblPlants" id="AET5Gv20870700.9"/>
    </source>
</evidence>
<dbReference type="Gramene" id="AET5Gv20870700.9">
    <property type="protein sequence ID" value="AET5Gv20870700.9"/>
    <property type="gene ID" value="AET5Gv20870700"/>
</dbReference>
<reference evidence="2" key="1">
    <citation type="journal article" date="2014" name="Science">
        <title>Ancient hybridizations among the ancestral genomes of bread wheat.</title>
        <authorList>
            <consortium name="International Wheat Genome Sequencing Consortium,"/>
            <person name="Marcussen T."/>
            <person name="Sandve S.R."/>
            <person name="Heier L."/>
            <person name="Spannagl M."/>
            <person name="Pfeifer M."/>
            <person name="Jakobsen K.S."/>
            <person name="Wulff B.B."/>
            <person name="Steuernagel B."/>
            <person name="Mayer K.F."/>
            <person name="Olsen O.A."/>
        </authorList>
    </citation>
    <scope>NUCLEOTIDE SEQUENCE [LARGE SCALE GENOMIC DNA]</scope>
    <source>
        <strain evidence="2">cv. AL8/78</strain>
    </source>
</reference>
<reference evidence="1" key="4">
    <citation type="submission" date="2019-03" db="UniProtKB">
        <authorList>
            <consortium name="EnsemblPlants"/>
        </authorList>
    </citation>
    <scope>IDENTIFICATION</scope>
</reference>
<dbReference type="Proteomes" id="UP000015105">
    <property type="component" value="Chromosome 5D"/>
</dbReference>
<reference evidence="1" key="3">
    <citation type="journal article" date="2017" name="Nature">
        <title>Genome sequence of the progenitor of the wheat D genome Aegilops tauschii.</title>
        <authorList>
            <person name="Luo M.C."/>
            <person name="Gu Y.Q."/>
            <person name="Puiu D."/>
            <person name="Wang H."/>
            <person name="Twardziok S.O."/>
            <person name="Deal K.R."/>
            <person name="Huo N."/>
            <person name="Zhu T."/>
            <person name="Wang L."/>
            <person name="Wang Y."/>
            <person name="McGuire P.E."/>
            <person name="Liu S."/>
            <person name="Long H."/>
            <person name="Ramasamy R.K."/>
            <person name="Rodriguez J.C."/>
            <person name="Van S.L."/>
            <person name="Yuan L."/>
            <person name="Wang Z."/>
            <person name="Xia Z."/>
            <person name="Xiao L."/>
            <person name="Anderson O.D."/>
            <person name="Ouyang S."/>
            <person name="Liang Y."/>
            <person name="Zimin A.V."/>
            <person name="Pertea G."/>
            <person name="Qi P."/>
            <person name="Bennetzen J.L."/>
            <person name="Dai X."/>
            <person name="Dawson M.W."/>
            <person name="Muller H.G."/>
            <person name="Kugler K."/>
            <person name="Rivarola-Duarte L."/>
            <person name="Spannagl M."/>
            <person name="Mayer K.F.X."/>
            <person name="Lu F.H."/>
            <person name="Bevan M.W."/>
            <person name="Leroy P."/>
            <person name="Li P."/>
            <person name="You F.M."/>
            <person name="Sun Q."/>
            <person name="Liu Z."/>
            <person name="Lyons E."/>
            <person name="Wicker T."/>
            <person name="Salzberg S.L."/>
            <person name="Devos K.M."/>
            <person name="Dvorak J."/>
        </authorList>
    </citation>
    <scope>NUCLEOTIDE SEQUENCE [LARGE SCALE GENOMIC DNA]</scope>
    <source>
        <strain evidence="1">cv. AL8/78</strain>
    </source>
</reference>
<reference evidence="1" key="5">
    <citation type="journal article" date="2021" name="G3 (Bethesda)">
        <title>Aegilops tauschii genome assembly Aet v5.0 features greater sequence contiguity and improved annotation.</title>
        <authorList>
            <person name="Wang L."/>
            <person name="Zhu T."/>
            <person name="Rodriguez J.C."/>
            <person name="Deal K.R."/>
            <person name="Dubcovsky J."/>
            <person name="McGuire P.E."/>
            <person name="Lux T."/>
            <person name="Spannagl M."/>
            <person name="Mayer K.F.X."/>
            <person name="Baldrich P."/>
            <person name="Meyers B.C."/>
            <person name="Huo N."/>
            <person name="Gu Y.Q."/>
            <person name="Zhou H."/>
            <person name="Devos K.M."/>
            <person name="Bennetzen J.L."/>
            <person name="Unver T."/>
            <person name="Budak H."/>
            <person name="Gulick P.J."/>
            <person name="Galiba G."/>
            <person name="Kalapos B."/>
            <person name="Nelson D.R."/>
            <person name="Li P."/>
            <person name="You F.M."/>
            <person name="Luo M.C."/>
            <person name="Dvorak J."/>
        </authorList>
    </citation>
    <scope>NUCLEOTIDE SEQUENCE [LARGE SCALE GENOMIC DNA]</scope>
    <source>
        <strain evidence="1">cv. AL8/78</strain>
    </source>
</reference>
<keyword evidence="2" id="KW-1185">Reference proteome</keyword>
<reference evidence="2" key="2">
    <citation type="journal article" date="2017" name="Nat. Plants">
        <title>The Aegilops tauschii genome reveals multiple impacts of transposons.</title>
        <authorList>
            <person name="Zhao G."/>
            <person name="Zou C."/>
            <person name="Li K."/>
            <person name="Wang K."/>
            <person name="Li T."/>
            <person name="Gao L."/>
            <person name="Zhang X."/>
            <person name="Wang H."/>
            <person name="Yang Z."/>
            <person name="Liu X."/>
            <person name="Jiang W."/>
            <person name="Mao L."/>
            <person name="Kong X."/>
            <person name="Jiao Y."/>
            <person name="Jia J."/>
        </authorList>
    </citation>
    <scope>NUCLEOTIDE SEQUENCE [LARGE SCALE GENOMIC DNA]</scope>
    <source>
        <strain evidence="2">cv. AL8/78</strain>
    </source>
</reference>